<accession>A0A9P1H0J3</accession>
<organism evidence="3 4">
    <name type="scientific">Parascedosporium putredinis</name>
    <dbReference type="NCBI Taxonomy" id="1442378"/>
    <lineage>
        <taxon>Eukaryota</taxon>
        <taxon>Fungi</taxon>
        <taxon>Dikarya</taxon>
        <taxon>Ascomycota</taxon>
        <taxon>Pezizomycotina</taxon>
        <taxon>Sordariomycetes</taxon>
        <taxon>Hypocreomycetidae</taxon>
        <taxon>Microascales</taxon>
        <taxon>Microascaceae</taxon>
        <taxon>Parascedosporium</taxon>
    </lineage>
</organism>
<keyword evidence="4" id="KW-1185">Reference proteome</keyword>
<evidence type="ECO:0000256" key="2">
    <source>
        <dbReference type="SAM" id="SignalP"/>
    </source>
</evidence>
<sequence>MHPFSLLLAFVATATALNPTRSSATLSKRALKTCQESHGEGFEQCGPAESGYCFNPAEGQSENLEACSTNAGFQAPASAASASASGSDDDFSANTFDHEHHNGGGRKHERVRNGTTTATTTGLATATSAAATTTARFASGTGGIVVVPLPTGSLAPGNFTGNRSTTPVIVSQGPSAQGGGVLFSLAIALVVAVFAT</sequence>
<feature type="signal peptide" evidence="2">
    <location>
        <begin position="1"/>
        <end position="16"/>
    </location>
</feature>
<keyword evidence="2" id="KW-0732">Signal</keyword>
<reference evidence="3" key="1">
    <citation type="submission" date="2022-11" db="EMBL/GenBank/DDBJ databases">
        <authorList>
            <person name="Scott C."/>
            <person name="Bruce N."/>
        </authorList>
    </citation>
    <scope>NUCLEOTIDE SEQUENCE</scope>
</reference>
<evidence type="ECO:0000313" key="4">
    <source>
        <dbReference type="Proteomes" id="UP000838763"/>
    </source>
</evidence>
<dbReference type="OrthoDB" id="5409186at2759"/>
<comment type="caution">
    <text evidence="3">The sequence shown here is derived from an EMBL/GenBank/DDBJ whole genome shotgun (WGS) entry which is preliminary data.</text>
</comment>
<name>A0A9P1H0J3_9PEZI</name>
<gene>
    <name evidence="3" type="ORF">PPNO1_LOCUS3488</name>
</gene>
<evidence type="ECO:0000313" key="3">
    <source>
        <dbReference type="EMBL" id="CAI4213744.1"/>
    </source>
</evidence>
<feature type="region of interest" description="Disordered" evidence="1">
    <location>
        <begin position="78"/>
        <end position="113"/>
    </location>
</feature>
<dbReference type="AlphaFoldDB" id="A0A9P1H0J3"/>
<evidence type="ECO:0000256" key="1">
    <source>
        <dbReference type="SAM" id="MobiDB-lite"/>
    </source>
</evidence>
<proteinExistence type="predicted"/>
<dbReference type="EMBL" id="CALLCH030000009">
    <property type="protein sequence ID" value="CAI4213744.1"/>
    <property type="molecule type" value="Genomic_DNA"/>
</dbReference>
<dbReference type="Proteomes" id="UP000838763">
    <property type="component" value="Unassembled WGS sequence"/>
</dbReference>
<protein>
    <submittedName>
        <fullName evidence="3">Uncharacterized protein</fullName>
    </submittedName>
</protein>
<feature type="chain" id="PRO_5040229867" evidence="2">
    <location>
        <begin position="17"/>
        <end position="196"/>
    </location>
</feature>